<evidence type="ECO:0000256" key="2">
    <source>
        <dbReference type="ARBA" id="ARBA00009853"/>
    </source>
</evidence>
<dbReference type="AlphaFoldDB" id="A0A2P7S065"/>
<name>A0A2P7S065_9HYPH</name>
<keyword evidence="9" id="KW-1185">Reference proteome</keyword>
<dbReference type="RefSeq" id="WP_106774439.1">
    <property type="nucleotide sequence ID" value="NZ_PXYK01000025.1"/>
</dbReference>
<feature type="transmembrane region" description="Helical" evidence="6">
    <location>
        <begin position="262"/>
        <end position="281"/>
    </location>
</feature>
<keyword evidence="3 6" id="KW-0812">Transmembrane</keyword>
<dbReference type="EMBL" id="PXYK01000025">
    <property type="protein sequence ID" value="PSJ55860.1"/>
    <property type="molecule type" value="Genomic_DNA"/>
</dbReference>
<dbReference type="InterPro" id="IPR037185">
    <property type="entry name" value="EmrE-like"/>
</dbReference>
<evidence type="ECO:0000256" key="5">
    <source>
        <dbReference type="ARBA" id="ARBA00023136"/>
    </source>
</evidence>
<feature type="transmembrane region" description="Helical" evidence="6">
    <location>
        <begin position="45"/>
        <end position="64"/>
    </location>
</feature>
<evidence type="ECO:0000256" key="1">
    <source>
        <dbReference type="ARBA" id="ARBA00004141"/>
    </source>
</evidence>
<organism evidence="8 9">
    <name type="scientific">Kumtagia ephedrae</name>
    <dbReference type="NCBI Taxonomy" id="2116701"/>
    <lineage>
        <taxon>Bacteria</taxon>
        <taxon>Pseudomonadati</taxon>
        <taxon>Pseudomonadota</taxon>
        <taxon>Alphaproteobacteria</taxon>
        <taxon>Hyphomicrobiales</taxon>
        <taxon>Phyllobacteriaceae</taxon>
        <taxon>Kumtagia</taxon>
    </lineage>
</organism>
<dbReference type="GO" id="GO:0016020">
    <property type="term" value="C:membrane"/>
    <property type="evidence" value="ECO:0007669"/>
    <property type="project" value="UniProtKB-SubCell"/>
</dbReference>
<dbReference type="SUPFAM" id="SSF103481">
    <property type="entry name" value="Multidrug resistance efflux transporter EmrE"/>
    <property type="match status" value="2"/>
</dbReference>
<reference evidence="8 9" key="1">
    <citation type="submission" date="2018-03" db="EMBL/GenBank/DDBJ databases">
        <title>The draft genome of Mesorhizobium sp. 6GN-30.</title>
        <authorList>
            <person name="Liu L."/>
            <person name="Li L."/>
            <person name="Wang T."/>
            <person name="Zhang X."/>
            <person name="Liang L."/>
        </authorList>
    </citation>
    <scope>NUCLEOTIDE SEQUENCE [LARGE SCALE GENOMIC DNA]</scope>
    <source>
        <strain evidence="8 9">6GN30</strain>
    </source>
</reference>
<evidence type="ECO:0000256" key="6">
    <source>
        <dbReference type="SAM" id="Phobius"/>
    </source>
</evidence>
<dbReference type="OrthoDB" id="9810329at2"/>
<feature type="transmembrane region" description="Helical" evidence="6">
    <location>
        <begin position="207"/>
        <end position="224"/>
    </location>
</feature>
<dbReference type="InterPro" id="IPR000620">
    <property type="entry name" value="EamA_dom"/>
</dbReference>
<evidence type="ECO:0000256" key="4">
    <source>
        <dbReference type="ARBA" id="ARBA00022989"/>
    </source>
</evidence>
<feature type="transmembrane region" description="Helical" evidence="6">
    <location>
        <begin position="6"/>
        <end position="25"/>
    </location>
</feature>
<feature type="transmembrane region" description="Helical" evidence="6">
    <location>
        <begin position="149"/>
        <end position="168"/>
    </location>
</feature>
<dbReference type="Proteomes" id="UP000241229">
    <property type="component" value="Unassembled WGS sequence"/>
</dbReference>
<sequence>MQTQSNLKAAFWMACSLGCMILMTWAGRETTRELDVFQVMEIRSLIGLVLLYPLVHRLGGLRAMATARPLQHIGRNVAHYTGQFSWLVALTMIPLAQLIAIEFTMPIWTALLAVTFLGERMTPAKIVAIVLGVIGVAAIVRPGAGSFQIGQLIVLGAAVAFAISFVMTKSLTRTESVVAIIFWMLVIQSAIGLVPALLVWRTPSIELWPWLVVISFGGSYAHYCMARALVHADATVVTPMDFMRVPATAALGYFAYAEKVDLFTVLGTVLILAGNLLNLAGRRHKAEPPVSTP</sequence>
<accession>A0A2P7S065</accession>
<keyword evidence="5 6" id="KW-0472">Membrane</keyword>
<protein>
    <submittedName>
        <fullName evidence="8">EamA family transporter</fullName>
    </submittedName>
</protein>
<dbReference type="Gene3D" id="1.10.3730.20">
    <property type="match status" value="1"/>
</dbReference>
<comment type="subcellular location">
    <subcellularLocation>
        <location evidence="1">Membrane</location>
        <topology evidence="1">Multi-pass membrane protein</topology>
    </subcellularLocation>
</comment>
<evidence type="ECO:0000256" key="3">
    <source>
        <dbReference type="ARBA" id="ARBA00022692"/>
    </source>
</evidence>
<dbReference type="Pfam" id="PF00892">
    <property type="entry name" value="EamA"/>
    <property type="match status" value="2"/>
</dbReference>
<evidence type="ECO:0000313" key="9">
    <source>
        <dbReference type="Proteomes" id="UP000241229"/>
    </source>
</evidence>
<feature type="domain" description="EamA" evidence="7">
    <location>
        <begin position="149"/>
        <end position="278"/>
    </location>
</feature>
<proteinExistence type="inferred from homology"/>
<feature type="transmembrane region" description="Helical" evidence="6">
    <location>
        <begin position="180"/>
        <end position="201"/>
    </location>
</feature>
<evidence type="ECO:0000313" key="8">
    <source>
        <dbReference type="EMBL" id="PSJ55860.1"/>
    </source>
</evidence>
<comment type="caution">
    <text evidence="8">The sequence shown here is derived from an EMBL/GenBank/DDBJ whole genome shotgun (WGS) entry which is preliminary data.</text>
</comment>
<feature type="transmembrane region" description="Helical" evidence="6">
    <location>
        <begin position="84"/>
        <end position="114"/>
    </location>
</feature>
<feature type="transmembrane region" description="Helical" evidence="6">
    <location>
        <begin position="126"/>
        <end position="143"/>
    </location>
</feature>
<dbReference type="PANTHER" id="PTHR22911:SF6">
    <property type="entry name" value="SOLUTE CARRIER FAMILY 35 MEMBER G1"/>
    <property type="match status" value="1"/>
</dbReference>
<keyword evidence="4 6" id="KW-1133">Transmembrane helix</keyword>
<feature type="domain" description="EamA" evidence="7">
    <location>
        <begin position="8"/>
        <end position="140"/>
    </location>
</feature>
<dbReference type="PANTHER" id="PTHR22911">
    <property type="entry name" value="ACYL-MALONYL CONDENSING ENZYME-RELATED"/>
    <property type="match status" value="1"/>
</dbReference>
<comment type="similarity">
    <text evidence="2">Belongs to the drug/metabolite transporter (DMT) superfamily. 10 TMS drug/metabolite exporter (DME) (TC 2.A.7.3) family.</text>
</comment>
<gene>
    <name evidence="8" type="ORF">C7I84_22375</name>
</gene>
<evidence type="ECO:0000259" key="7">
    <source>
        <dbReference type="Pfam" id="PF00892"/>
    </source>
</evidence>